<accession>A0A6T2K8Y5</accession>
<dbReference type="EMBL" id="HBJA01139781">
    <property type="protein sequence ID" value="CAE0836746.1"/>
    <property type="molecule type" value="Transcribed_RNA"/>
</dbReference>
<organism evidence="4">
    <name type="scientific">Eutreptiella gymnastica</name>
    <dbReference type="NCBI Taxonomy" id="73025"/>
    <lineage>
        <taxon>Eukaryota</taxon>
        <taxon>Discoba</taxon>
        <taxon>Euglenozoa</taxon>
        <taxon>Euglenida</taxon>
        <taxon>Spirocuta</taxon>
        <taxon>Euglenophyceae</taxon>
        <taxon>Eutreptiales</taxon>
        <taxon>Eutreptiaceae</taxon>
        <taxon>Eutreptiella</taxon>
    </lineage>
</organism>
<reference evidence="4" key="1">
    <citation type="submission" date="2021-01" db="EMBL/GenBank/DDBJ databases">
        <authorList>
            <person name="Corre E."/>
            <person name="Pelletier E."/>
            <person name="Niang G."/>
            <person name="Scheremetjew M."/>
            <person name="Finn R."/>
            <person name="Kale V."/>
            <person name="Holt S."/>
            <person name="Cochrane G."/>
            <person name="Meng A."/>
            <person name="Brown T."/>
            <person name="Cohen L."/>
        </authorList>
    </citation>
    <scope>NUCLEOTIDE SEQUENCE</scope>
    <source>
        <strain evidence="4">CCMP1594</strain>
    </source>
</reference>
<dbReference type="EMBL" id="HBJA01139782">
    <property type="protein sequence ID" value="CAE0836747.1"/>
    <property type="molecule type" value="Transcribed_RNA"/>
</dbReference>
<evidence type="ECO:0000313" key="1">
    <source>
        <dbReference type="EMBL" id="CAE0836746.1"/>
    </source>
</evidence>
<proteinExistence type="predicted"/>
<evidence type="ECO:0000313" key="4">
    <source>
        <dbReference type="EMBL" id="CAE0836750.1"/>
    </source>
</evidence>
<name>A0A6T2K8Y5_9EUGL</name>
<dbReference type="EMBL" id="HBJA01139785">
    <property type="protein sequence ID" value="CAE0836749.1"/>
    <property type="molecule type" value="Transcribed_RNA"/>
</dbReference>
<protein>
    <submittedName>
        <fullName evidence="4">Uncharacterized protein</fullName>
    </submittedName>
</protein>
<evidence type="ECO:0000313" key="3">
    <source>
        <dbReference type="EMBL" id="CAE0836749.1"/>
    </source>
</evidence>
<evidence type="ECO:0000313" key="2">
    <source>
        <dbReference type="EMBL" id="CAE0836747.1"/>
    </source>
</evidence>
<dbReference type="AlphaFoldDB" id="A0A6T2K8Y5"/>
<gene>
    <name evidence="1" type="ORF">EGYM00163_LOCUS48110</name>
    <name evidence="2" type="ORF">EGYM00163_LOCUS48111</name>
    <name evidence="3" type="ORF">EGYM00163_LOCUS48113</name>
    <name evidence="4" type="ORF">EGYM00163_LOCUS48114</name>
</gene>
<dbReference type="EMBL" id="HBJA01139787">
    <property type="protein sequence ID" value="CAE0836750.1"/>
    <property type="molecule type" value="Transcribed_RNA"/>
</dbReference>
<sequence>MQSHRQCSTTQNTPGGMRAILHPAAPAVRACGTLRPTVGPQSTPSNPRIRHANFLRSPGYIRDNWGPKHTPPEGMLSYCTWAQDAASTKAQIELWLVSGLKGHR</sequence>